<dbReference type="Proteomes" id="UP000095283">
    <property type="component" value="Unplaced"/>
</dbReference>
<organism evidence="1 2">
    <name type="scientific">Heterorhabditis bacteriophora</name>
    <name type="common">Entomopathogenic nematode worm</name>
    <dbReference type="NCBI Taxonomy" id="37862"/>
    <lineage>
        <taxon>Eukaryota</taxon>
        <taxon>Metazoa</taxon>
        <taxon>Ecdysozoa</taxon>
        <taxon>Nematoda</taxon>
        <taxon>Chromadorea</taxon>
        <taxon>Rhabditida</taxon>
        <taxon>Rhabditina</taxon>
        <taxon>Rhabditomorpha</taxon>
        <taxon>Strongyloidea</taxon>
        <taxon>Heterorhabditidae</taxon>
        <taxon>Heterorhabditis</taxon>
    </lineage>
</organism>
<dbReference type="WBParaSite" id="Hba_12797">
    <property type="protein sequence ID" value="Hba_12797"/>
    <property type="gene ID" value="Hba_12797"/>
</dbReference>
<sequence length="158" mass="17686">MFSFLNNWIQMCCDSGVNEVQQLLSRFQRNRGERQMEECAVNTQPTGEPSHLVITSPTQRPFMPAVVGVRSSDGTLTCEVIRSTPHSVRVVPRPNVVSISVRDDAPSVIYTNQAKFSSSLLFYRTSLLFLVDRLPVRVLNLSSLHCVLVIDPPAQLNN</sequence>
<evidence type="ECO:0000313" key="1">
    <source>
        <dbReference type="Proteomes" id="UP000095283"/>
    </source>
</evidence>
<dbReference type="AlphaFoldDB" id="A0A1I7X5U4"/>
<keyword evidence="1" id="KW-1185">Reference proteome</keyword>
<accession>A0A1I7X5U4</accession>
<protein>
    <submittedName>
        <fullName evidence="2">Ig-like domain-containing protein</fullName>
    </submittedName>
</protein>
<name>A0A1I7X5U4_HETBA</name>
<evidence type="ECO:0000313" key="2">
    <source>
        <dbReference type="WBParaSite" id="Hba_12797"/>
    </source>
</evidence>
<reference evidence="2" key="1">
    <citation type="submission" date="2016-11" db="UniProtKB">
        <authorList>
            <consortium name="WormBaseParasite"/>
        </authorList>
    </citation>
    <scope>IDENTIFICATION</scope>
</reference>
<proteinExistence type="predicted"/>